<dbReference type="Proteomes" id="UP000037460">
    <property type="component" value="Unassembled WGS sequence"/>
</dbReference>
<feature type="transmembrane region" description="Helical" evidence="1">
    <location>
        <begin position="115"/>
        <end position="136"/>
    </location>
</feature>
<feature type="transmembrane region" description="Helical" evidence="1">
    <location>
        <begin position="55"/>
        <end position="78"/>
    </location>
</feature>
<keyword evidence="3" id="KW-1185">Reference proteome</keyword>
<feature type="transmembrane region" description="Helical" evidence="1">
    <location>
        <begin position="258"/>
        <end position="277"/>
    </location>
</feature>
<proteinExistence type="predicted"/>
<sequence length="321" mass="35878">MVVGGIGHIPEIETASAPWNGLGMDCWLAGSMCLTVSQFWKAYRAIKTQTCFDEFGAFLVEISAGTGAWLFYVGCVMYDSRMIDDFAIQINHVWLIGCLLFTAGPLYLIMTHFTWPYFIAFLGGMLFILGTIVEYFTTWRWEPLLGASIYLVGCLGFTYVDGLEFCTIPSPSLAVWLNAAMSVIGDLMYTVGCIGFLPIVKHEWGNENSLGWGGQFFSRLGIECFIQGSIVIGVAQYWKAWRLQSEMTTDRLEYTSVMGELIAAFGAALIFSGAQFYDANMVPIWWHHIFFMLGCMMLTAAPMYLAFSEVVKGDRVVVSMH</sequence>
<reference evidence="3" key="1">
    <citation type="journal article" date="2015" name="PLoS Genet.">
        <title>Genome Sequence and Transcriptome Analyses of Chrysochromulina tobin: Metabolic Tools for Enhanced Algal Fitness in the Prominent Order Prymnesiales (Haptophyceae).</title>
        <authorList>
            <person name="Hovde B.T."/>
            <person name="Deodato C.R."/>
            <person name="Hunsperger H.M."/>
            <person name="Ryken S.A."/>
            <person name="Yost W."/>
            <person name="Jha R.K."/>
            <person name="Patterson J."/>
            <person name="Monnat R.J. Jr."/>
            <person name="Barlow S.B."/>
            <person name="Starkenburg S.R."/>
            <person name="Cattolico R.A."/>
        </authorList>
    </citation>
    <scope>NUCLEOTIDE SEQUENCE</scope>
    <source>
        <strain evidence="3">CCMP291</strain>
    </source>
</reference>
<evidence type="ECO:0000313" key="3">
    <source>
        <dbReference type="Proteomes" id="UP000037460"/>
    </source>
</evidence>
<name>A0A0M0JBH6_9EUKA</name>
<feature type="transmembrane region" description="Helical" evidence="1">
    <location>
        <begin position="143"/>
        <end position="160"/>
    </location>
</feature>
<feature type="transmembrane region" description="Helical" evidence="1">
    <location>
        <begin position="289"/>
        <end position="307"/>
    </location>
</feature>
<organism evidence="2 3">
    <name type="scientific">Chrysochromulina tobinii</name>
    <dbReference type="NCBI Taxonomy" id="1460289"/>
    <lineage>
        <taxon>Eukaryota</taxon>
        <taxon>Haptista</taxon>
        <taxon>Haptophyta</taxon>
        <taxon>Prymnesiophyceae</taxon>
        <taxon>Prymnesiales</taxon>
        <taxon>Chrysochromulinaceae</taxon>
        <taxon>Chrysochromulina</taxon>
    </lineage>
</organism>
<keyword evidence="1" id="KW-1133">Transmembrane helix</keyword>
<comment type="caution">
    <text evidence="2">The sequence shown here is derived from an EMBL/GenBank/DDBJ whole genome shotgun (WGS) entry which is preliminary data.</text>
</comment>
<evidence type="ECO:0000313" key="2">
    <source>
        <dbReference type="EMBL" id="KOO23921.1"/>
    </source>
</evidence>
<feature type="transmembrane region" description="Helical" evidence="1">
    <location>
        <begin position="90"/>
        <end position="109"/>
    </location>
</feature>
<evidence type="ECO:0000256" key="1">
    <source>
        <dbReference type="SAM" id="Phobius"/>
    </source>
</evidence>
<accession>A0A0M0JBH6</accession>
<dbReference type="AlphaFoldDB" id="A0A0M0JBH6"/>
<keyword evidence="1" id="KW-0472">Membrane</keyword>
<feature type="transmembrane region" description="Helical" evidence="1">
    <location>
        <begin position="180"/>
        <end position="200"/>
    </location>
</feature>
<protein>
    <submittedName>
        <fullName evidence="2">Uncharacterized protein</fullName>
    </submittedName>
</protein>
<gene>
    <name evidence="2" type="ORF">Ctob_004771</name>
</gene>
<dbReference type="EMBL" id="JWZX01003144">
    <property type="protein sequence ID" value="KOO23921.1"/>
    <property type="molecule type" value="Genomic_DNA"/>
</dbReference>
<keyword evidence="1" id="KW-0812">Transmembrane</keyword>